<dbReference type="Proteomes" id="UP000285146">
    <property type="component" value="Unassembled WGS sequence"/>
</dbReference>
<evidence type="ECO:0000313" key="3">
    <source>
        <dbReference type="EMBL" id="ROW10809.1"/>
    </source>
</evidence>
<proteinExistence type="predicted"/>
<dbReference type="InterPro" id="IPR053136">
    <property type="entry name" value="UTP_pyrophosphatase-like"/>
</dbReference>
<dbReference type="AlphaFoldDB" id="A0A423X4Y0"/>
<dbReference type="Pfam" id="PF08325">
    <property type="entry name" value="WLM"/>
    <property type="match status" value="1"/>
</dbReference>
<feature type="region of interest" description="Disordered" evidence="1">
    <location>
        <begin position="165"/>
        <end position="192"/>
    </location>
</feature>
<dbReference type="EMBL" id="LKEB01000027">
    <property type="protein sequence ID" value="ROW10809.1"/>
    <property type="molecule type" value="Genomic_DNA"/>
</dbReference>
<dbReference type="OrthoDB" id="447842at2759"/>
<feature type="region of interest" description="Disordered" evidence="1">
    <location>
        <begin position="214"/>
        <end position="281"/>
    </location>
</feature>
<feature type="compositionally biased region" description="Basic and acidic residues" evidence="1">
    <location>
        <begin position="363"/>
        <end position="390"/>
    </location>
</feature>
<organism evidence="3 4">
    <name type="scientific">Cytospora leucostoma</name>
    <dbReference type="NCBI Taxonomy" id="1230097"/>
    <lineage>
        <taxon>Eukaryota</taxon>
        <taxon>Fungi</taxon>
        <taxon>Dikarya</taxon>
        <taxon>Ascomycota</taxon>
        <taxon>Pezizomycotina</taxon>
        <taxon>Sordariomycetes</taxon>
        <taxon>Sordariomycetidae</taxon>
        <taxon>Diaporthales</taxon>
        <taxon>Cytosporaceae</taxon>
        <taxon>Cytospora</taxon>
    </lineage>
</organism>
<evidence type="ECO:0000313" key="4">
    <source>
        <dbReference type="Proteomes" id="UP000285146"/>
    </source>
</evidence>
<dbReference type="Gene3D" id="3.30.2010.10">
    <property type="entry name" value="Metalloproteases ('zincins'), catalytic domain"/>
    <property type="match status" value="1"/>
</dbReference>
<evidence type="ECO:0000256" key="1">
    <source>
        <dbReference type="SAM" id="MobiDB-lite"/>
    </source>
</evidence>
<sequence>MPLGIQRLNAKKSHPNDRIIFIKPLKGKDEAIAQDFLERIAAQCLPITKEHHLSITTLEEYEPNPEFVGRNFNSGEIIQLVLKARSGHWLPFNYVQMVMMHELAHCVQMNHSRAFWKVRNLYAEQMRLLWTRGYTGEGMWGRGALLATGEFERNTVTAGEQLPEHLCGGTYRSRRRKRRAKPELSYQERKQRRIEKKFGKDGVALGADTDVKAKLEKGRTTQSAPRVAQSKRGRELRAAAALARFEQQDKDTPQKDGAKDEDENTAGDTESDYEDADVGADDAVDIDGKKLLDAKGHHMIRVCGDEHPGDHDDAANELRELQTSMTQYFAPAKGDDGGTLKTPPIPVTNEKKKRRETASTAPEKTDQDKAAIDKDRQTTSTKKAQDKPRGENTQPVIIESDTAPRPETAISMLETAAYVEFVGNGRAKQAEAGKASYRPSYGSRDDCCLGPGYIIWLFGNGVSGNNEVLDDHSMVHIDREIIVSTTTGELIWYQFGFTMRESDVQFDSNRQAAGSSSQMQGI</sequence>
<name>A0A423X4Y0_9PEZI</name>
<feature type="compositionally biased region" description="Acidic residues" evidence="1">
    <location>
        <begin position="259"/>
        <end position="281"/>
    </location>
</feature>
<dbReference type="PROSITE" id="PS51397">
    <property type="entry name" value="WLM"/>
    <property type="match status" value="1"/>
</dbReference>
<gene>
    <name evidence="3" type="ORF">VPNG_05340</name>
</gene>
<feature type="region of interest" description="Disordered" evidence="1">
    <location>
        <begin position="329"/>
        <end position="401"/>
    </location>
</feature>
<reference evidence="3 4" key="1">
    <citation type="submission" date="2015-09" db="EMBL/GenBank/DDBJ databases">
        <title>Host preference determinants of Valsa canker pathogens revealed by comparative genomics.</title>
        <authorList>
            <person name="Yin Z."/>
            <person name="Huang L."/>
        </authorList>
    </citation>
    <scope>NUCLEOTIDE SEQUENCE [LARGE SCALE GENOMIC DNA]</scope>
    <source>
        <strain evidence="3 4">SXYLt</strain>
    </source>
</reference>
<dbReference type="PANTHER" id="PTHR30399">
    <property type="entry name" value="UNCHARACTERIZED PROTEIN YGJP"/>
    <property type="match status" value="1"/>
</dbReference>
<dbReference type="PANTHER" id="PTHR30399:SF1">
    <property type="entry name" value="UTP PYROPHOSPHATASE"/>
    <property type="match status" value="1"/>
</dbReference>
<feature type="compositionally biased region" description="Basic and acidic residues" evidence="1">
    <location>
        <begin position="246"/>
        <end position="258"/>
    </location>
</feature>
<feature type="domain" description="WLM" evidence="2">
    <location>
        <begin position="10"/>
        <end position="246"/>
    </location>
</feature>
<dbReference type="STRING" id="1230097.A0A423X4Y0"/>
<evidence type="ECO:0000259" key="2">
    <source>
        <dbReference type="PROSITE" id="PS51397"/>
    </source>
</evidence>
<dbReference type="InterPro" id="IPR013536">
    <property type="entry name" value="WLM_dom"/>
</dbReference>
<keyword evidence="4" id="KW-1185">Reference proteome</keyword>
<accession>A0A423X4Y0</accession>
<comment type="caution">
    <text evidence="3">The sequence shown here is derived from an EMBL/GenBank/DDBJ whole genome shotgun (WGS) entry which is preliminary data.</text>
</comment>
<dbReference type="InParanoid" id="A0A423X4Y0"/>
<protein>
    <recommendedName>
        <fullName evidence="2">WLM domain-containing protein</fullName>
    </recommendedName>
</protein>